<organism evidence="2 3">
    <name type="scientific">Adineta ricciae</name>
    <name type="common">Rotifer</name>
    <dbReference type="NCBI Taxonomy" id="249248"/>
    <lineage>
        <taxon>Eukaryota</taxon>
        <taxon>Metazoa</taxon>
        <taxon>Spiralia</taxon>
        <taxon>Gnathifera</taxon>
        <taxon>Rotifera</taxon>
        <taxon>Eurotatoria</taxon>
        <taxon>Bdelloidea</taxon>
        <taxon>Adinetida</taxon>
        <taxon>Adinetidae</taxon>
        <taxon>Adineta</taxon>
    </lineage>
</organism>
<dbReference type="Proteomes" id="UP000663828">
    <property type="component" value="Unassembled WGS sequence"/>
</dbReference>
<evidence type="ECO:0000313" key="2">
    <source>
        <dbReference type="EMBL" id="CAF1637787.1"/>
    </source>
</evidence>
<dbReference type="Gene3D" id="3.90.176.10">
    <property type="entry name" value="Toxin ADP-ribosyltransferase, Chain A, domain 1"/>
    <property type="match status" value="1"/>
</dbReference>
<evidence type="ECO:0000256" key="1">
    <source>
        <dbReference type="SAM" id="MobiDB-lite"/>
    </source>
</evidence>
<keyword evidence="3" id="KW-1185">Reference proteome</keyword>
<evidence type="ECO:0000313" key="3">
    <source>
        <dbReference type="Proteomes" id="UP000663828"/>
    </source>
</evidence>
<comment type="caution">
    <text evidence="2">The sequence shown here is derived from an EMBL/GenBank/DDBJ whole genome shotgun (WGS) entry which is preliminary data.</text>
</comment>
<gene>
    <name evidence="2" type="ORF">XAT740_LOCUS52771</name>
</gene>
<name>A0A816DFU6_ADIRI</name>
<feature type="region of interest" description="Disordered" evidence="1">
    <location>
        <begin position="592"/>
        <end position="615"/>
    </location>
</feature>
<accession>A0A816DFU6</accession>
<protein>
    <submittedName>
        <fullName evidence="2">Uncharacterized protein</fullName>
    </submittedName>
</protein>
<proteinExistence type="predicted"/>
<reference evidence="2" key="1">
    <citation type="submission" date="2021-02" db="EMBL/GenBank/DDBJ databases">
        <authorList>
            <person name="Nowell W R."/>
        </authorList>
    </citation>
    <scope>NUCLEOTIDE SEQUENCE</scope>
</reference>
<dbReference type="EMBL" id="CAJNOR010008804">
    <property type="protein sequence ID" value="CAF1637787.1"/>
    <property type="molecule type" value="Genomic_DNA"/>
</dbReference>
<sequence length="848" mass="99175">MAEATTQRPIDGNTLQSSNLKLLNNFDDYLVAIVGIEDKQHFLQELPTMLNNDRFQSFDDIKNSPVFVHSELETDVFLIISGTLGKQYRDQLIQKRQLRFVYVYCRHESHHTEWTNGVEKVRSVTSDPTTLIEKLHKDVRTFSNRWPFEQRSFIKSSVPTSQWFHLFLTLICHTPDTIALPYDAMFNECRSYYKNNQAKLHEINLLSQQYRPNNVIREYTRDSFVYCVLNHALRTRRMPLIRILSLFIRDLHGQLCKRQSADYKNLDKEQLIRSVYRGQHLTEEQVNHLYSVWNSNHPVITLTTFGSTSRDPNVAFRFALPENAVVSCLFEIIITDNRCDSTESRFYEAPVFADITSISEKRHEREVLFSLVTRFRIIQIERQQMENNDSYLLITLKPAEPEDMQNKFSASSIIEEFKKLEDGQVYMDILDMLQETADDETKFNSTNWTVWWNNLKNQWHQGLRDKSPLNLIFYGCFTNSPKWSRKAIEMHKDSLRAVPSIESNRSCFRKLYEWSNALTTVVPTRWLALYEVYLETLCTTNTNEVINTVKTAVETYEKIDDKAHAESCYEKLLALIGDTNTKMKKEIEKKVKRLENPSAPTEKKGSRPEPIVPHREPSKVYKVQEQLWMIYESLKECADESKSIRPRSTKVDGLLRLAADSYDAGDSRIILRIPFIENARLSVNDYRFYCLLSTGRHTEKLDNVIKDGSNNRELTLWRYEKYMYGWIFLGQLKHCLLLSKGSQSRIALIDRLMKKLNVLLTMCTIYLCVKPRSKKVNVDGMKFVNVIDEGTKQHIFGDVFNDNLLVKLEALERETVTVSETCKPIPDSYRESRLDLTTMEREDVFSDP</sequence>
<dbReference type="AlphaFoldDB" id="A0A816DFU6"/>
<dbReference type="SUPFAM" id="SSF56399">
    <property type="entry name" value="ADP-ribosylation"/>
    <property type="match status" value="1"/>
</dbReference>